<dbReference type="AlphaFoldDB" id="A0A1E5G3R0"/>
<gene>
    <name evidence="1" type="ORF">BHF68_14765</name>
</gene>
<comment type="caution">
    <text evidence="1">The sequence shown here is derived from an EMBL/GenBank/DDBJ whole genome shotgun (WGS) entry which is preliminary data.</text>
</comment>
<sequence length="204" mass="24077">MKRTLYLLSIVTTILILVACGNQKGSEYPKEIEQLSFTEFAQLLSERENINLQDARVNKFRLVYSKEGKIKEIRFDTFSDDDNYIQILYGPEYKEALVINKTKWDLEMKKELPLLDRLFKTFDSVGWSEFEKRIPEYQADFEYYLFPYRVAFGKLDIDGTVYRVNENGIRELESEDEMTINDGENLLLGKHLNYSKSTVLYIIE</sequence>
<evidence type="ECO:0000313" key="2">
    <source>
        <dbReference type="Proteomes" id="UP000094296"/>
    </source>
</evidence>
<dbReference type="EMBL" id="MIJE01000014">
    <property type="protein sequence ID" value="OEF97220.1"/>
    <property type="molecule type" value="Genomic_DNA"/>
</dbReference>
<protein>
    <submittedName>
        <fullName evidence="1">Uncharacterized protein</fullName>
    </submittedName>
</protein>
<accession>A0A1E5G3R0</accession>
<dbReference type="Proteomes" id="UP000094296">
    <property type="component" value="Unassembled WGS sequence"/>
</dbReference>
<evidence type="ECO:0000313" key="1">
    <source>
        <dbReference type="EMBL" id="OEF97220.1"/>
    </source>
</evidence>
<dbReference type="RefSeq" id="WP_069642989.1">
    <property type="nucleotide sequence ID" value="NZ_MIJE01000014.1"/>
</dbReference>
<keyword evidence="2" id="KW-1185">Reference proteome</keyword>
<name>A0A1E5G3R0_9FIRM</name>
<reference evidence="1 2" key="1">
    <citation type="submission" date="2016-09" db="EMBL/GenBank/DDBJ databases">
        <title>Draft genome sequence for the type strain of Desulfuribacillus alkaliarsenatis AHT28, an obligately anaerobic, sulfidogenic bacterium isolated from Russian soda lake sediments.</title>
        <authorList>
            <person name="Abin C.A."/>
            <person name="Hollibaugh J.T."/>
        </authorList>
    </citation>
    <scope>NUCLEOTIDE SEQUENCE [LARGE SCALE GENOMIC DNA]</scope>
    <source>
        <strain evidence="1 2">AHT28</strain>
    </source>
</reference>
<dbReference type="PROSITE" id="PS51257">
    <property type="entry name" value="PROKAR_LIPOPROTEIN"/>
    <property type="match status" value="1"/>
</dbReference>
<organism evidence="1 2">
    <name type="scientific">Desulfuribacillus alkaliarsenatis</name>
    <dbReference type="NCBI Taxonomy" id="766136"/>
    <lineage>
        <taxon>Bacteria</taxon>
        <taxon>Bacillati</taxon>
        <taxon>Bacillota</taxon>
        <taxon>Desulfuribacillia</taxon>
        <taxon>Desulfuribacillales</taxon>
        <taxon>Desulfuribacillaceae</taxon>
        <taxon>Desulfuribacillus</taxon>
    </lineage>
</organism>
<proteinExistence type="predicted"/>